<organism evidence="2 3">
    <name type="scientific">Streptomyces antimycoticus</name>
    <dbReference type="NCBI Taxonomy" id="68175"/>
    <lineage>
        <taxon>Bacteria</taxon>
        <taxon>Bacillati</taxon>
        <taxon>Actinomycetota</taxon>
        <taxon>Actinomycetes</taxon>
        <taxon>Kitasatosporales</taxon>
        <taxon>Streptomycetaceae</taxon>
        <taxon>Streptomyces</taxon>
        <taxon>Streptomyces violaceusniger group</taxon>
    </lineage>
</organism>
<dbReference type="Proteomes" id="UP000299290">
    <property type="component" value="Unassembled WGS sequence"/>
</dbReference>
<name>A0A4D4JWH7_9ACTN</name>
<keyword evidence="3" id="KW-1185">Reference proteome</keyword>
<dbReference type="EMBL" id="BJHV01000001">
    <property type="protein sequence ID" value="GDY40264.1"/>
    <property type="molecule type" value="Genomic_DNA"/>
</dbReference>
<evidence type="ECO:0000256" key="1">
    <source>
        <dbReference type="SAM" id="MobiDB-lite"/>
    </source>
</evidence>
<gene>
    <name evidence="2" type="ORF">SANT12839_011460</name>
</gene>
<evidence type="ECO:0000313" key="2">
    <source>
        <dbReference type="EMBL" id="GDY40264.1"/>
    </source>
</evidence>
<sequence length="76" mass="7933">MTAKRYGGPSSAPSPRTPSPSCGRLASDSIQGYEMVILRGRIAMAPAGAALVRVVAGLWPARRAARLNVLTALRAD</sequence>
<feature type="region of interest" description="Disordered" evidence="1">
    <location>
        <begin position="1"/>
        <end position="24"/>
    </location>
</feature>
<accession>A0A4D4JWH7</accession>
<dbReference type="AlphaFoldDB" id="A0A4D4JWH7"/>
<proteinExistence type="predicted"/>
<evidence type="ECO:0000313" key="3">
    <source>
        <dbReference type="Proteomes" id="UP000299290"/>
    </source>
</evidence>
<reference evidence="2 3" key="1">
    <citation type="journal article" date="2020" name="Int. J. Syst. Evol. Microbiol.">
        <title>Reclassification of Streptomyces castelarensis and Streptomyces sporoclivatus as later heterotypic synonyms of Streptomyces antimycoticus.</title>
        <authorList>
            <person name="Komaki H."/>
            <person name="Tamura T."/>
        </authorList>
    </citation>
    <scope>NUCLEOTIDE SEQUENCE [LARGE SCALE GENOMIC DNA]</scope>
    <source>
        <strain evidence="2 3">NBRC 12839</strain>
    </source>
</reference>
<comment type="caution">
    <text evidence="2">The sequence shown here is derived from an EMBL/GenBank/DDBJ whole genome shotgun (WGS) entry which is preliminary data.</text>
</comment>
<protein>
    <submittedName>
        <fullName evidence="2">Uncharacterized protein</fullName>
    </submittedName>
</protein>